<dbReference type="InterPro" id="IPR052894">
    <property type="entry name" value="AsmA-related"/>
</dbReference>
<evidence type="ECO:0000259" key="1">
    <source>
        <dbReference type="Pfam" id="PF05170"/>
    </source>
</evidence>
<dbReference type="PANTHER" id="PTHR30441:SF4">
    <property type="entry name" value="PROTEIN ASMA"/>
    <property type="match status" value="1"/>
</dbReference>
<protein>
    <recommendedName>
        <fullName evidence="1">AsmA domain-containing protein</fullName>
    </recommendedName>
</protein>
<organism evidence="2 3">
    <name type="scientific">Neisseria arctica</name>
    <dbReference type="NCBI Taxonomy" id="1470200"/>
    <lineage>
        <taxon>Bacteria</taxon>
        <taxon>Pseudomonadati</taxon>
        <taxon>Pseudomonadota</taxon>
        <taxon>Betaproteobacteria</taxon>
        <taxon>Neisseriales</taxon>
        <taxon>Neisseriaceae</taxon>
        <taxon>Neisseria</taxon>
    </lineage>
</organism>
<keyword evidence="3" id="KW-1185">Reference proteome</keyword>
<name>A0A0J0YUJ5_9NEIS</name>
<dbReference type="InterPro" id="IPR007844">
    <property type="entry name" value="AsmA"/>
</dbReference>
<sequence length="694" mass="76859">MKTIIFGALAALLLALGLQVALREIFNPQKIQTELDKFTAGSGRNTRIHAQIGRSWLPRPTVTLHNLSISKPNSQADAVYIKEMKIGLSWKSLFNQTTTIEKWVIKGADIELNRDASGNWSLADLWRRSSTNIHLNRLIVENSRIKLNLPKHHYFISDLRFNGKNLNGSEKIFDFSGTADAGAKGKAVLGGEGRLMQASDGWRIPQLVLKADADIKGRQIQIKSESSLNWQPQNQTLNLQNVRLSADNTALNLHINAQTPQIIWQNNHVSINEFGSVLTAKESGNQWDAAIKLNKISLHPTIVTIAEAGLTGSHKNVYGQTNFTFTGPINWQQSNTIESPRFSFTSIQDNPSAPQPRFISQLDGSFSYKNGNWQTNLQGLFDRQPVTLQAAYQQNSGKITGNLNLGRLNLTPYLQEKQDSTTIYPKFLSHPNTPAIEADISIGSLIIPGIQADNLNAQLYADNQRISLSRLNASLYNGSLEGGISMANTNPPTFHLQQIATNIQIRPLLQDLFGYHRINGNGNAVIDFSASGTTRQNLMENLKGSLQLNISNGALIGFDMRNILRNASTNSKLDGYDADVQTPFSRLTMSADIEQGILRHNNSELISDVLLINSSGSTNLASQTLSETLIIRNAHNRNAKAVPLKINGDVNNPSVTIDYPRLTTGLNSPEQRQQALAEMLKEQWQWLNPRNGNR</sequence>
<dbReference type="GO" id="GO:0005886">
    <property type="term" value="C:plasma membrane"/>
    <property type="evidence" value="ECO:0007669"/>
    <property type="project" value="TreeGrafter"/>
</dbReference>
<reference evidence="2 3" key="1">
    <citation type="submission" date="2014-11" db="EMBL/GenBank/DDBJ databases">
        <title>Genome of a novel goose pathogen.</title>
        <authorList>
            <person name="Hansen C.M."/>
            <person name="Hueffer K."/>
            <person name="Choi S.C."/>
        </authorList>
    </citation>
    <scope>NUCLEOTIDE SEQUENCE [LARGE SCALE GENOMIC DNA]</scope>
    <source>
        <strain evidence="2 3">KH1503</strain>
    </source>
</reference>
<dbReference type="PANTHER" id="PTHR30441">
    <property type="entry name" value="DUF748 DOMAIN-CONTAINING PROTEIN"/>
    <property type="match status" value="1"/>
</dbReference>
<gene>
    <name evidence="2" type="ORF">PL75_01940</name>
</gene>
<dbReference type="STRING" id="1470200.PL75_01940"/>
<accession>A0A0J0YUJ5</accession>
<evidence type="ECO:0000313" key="2">
    <source>
        <dbReference type="EMBL" id="KLT73769.1"/>
    </source>
</evidence>
<dbReference type="Proteomes" id="UP000036027">
    <property type="component" value="Unassembled WGS sequence"/>
</dbReference>
<dbReference type="PATRIC" id="fig|1470200.3.peg.1188"/>
<comment type="caution">
    <text evidence="2">The sequence shown here is derived from an EMBL/GenBank/DDBJ whole genome shotgun (WGS) entry which is preliminary data.</text>
</comment>
<dbReference type="AlphaFoldDB" id="A0A0J0YUJ5"/>
<dbReference type="EMBL" id="JTDO01000002">
    <property type="protein sequence ID" value="KLT73769.1"/>
    <property type="molecule type" value="Genomic_DNA"/>
</dbReference>
<proteinExistence type="predicted"/>
<dbReference type="Pfam" id="PF05170">
    <property type="entry name" value="AsmA"/>
    <property type="match status" value="1"/>
</dbReference>
<feature type="domain" description="AsmA" evidence="1">
    <location>
        <begin position="5"/>
        <end position="602"/>
    </location>
</feature>
<evidence type="ECO:0000313" key="3">
    <source>
        <dbReference type="Proteomes" id="UP000036027"/>
    </source>
</evidence>
<dbReference type="GO" id="GO:0090313">
    <property type="term" value="P:regulation of protein targeting to membrane"/>
    <property type="evidence" value="ECO:0007669"/>
    <property type="project" value="TreeGrafter"/>
</dbReference>